<evidence type="ECO:0000259" key="1">
    <source>
        <dbReference type="Pfam" id="PF12697"/>
    </source>
</evidence>
<dbReference type="PANTHER" id="PTHR43433">
    <property type="entry name" value="HYDROLASE, ALPHA/BETA FOLD FAMILY PROTEIN"/>
    <property type="match status" value="1"/>
</dbReference>
<dbReference type="RefSeq" id="WP_307627617.1">
    <property type="nucleotide sequence ID" value="NZ_JAUSZS010000004.1"/>
</dbReference>
<comment type="caution">
    <text evidence="2">The sequence shown here is derived from an EMBL/GenBank/DDBJ whole genome shotgun (WGS) entry which is preliminary data.</text>
</comment>
<dbReference type="EMBL" id="JAUSZS010000004">
    <property type="protein sequence ID" value="MDQ0933926.1"/>
    <property type="molecule type" value="Genomic_DNA"/>
</dbReference>
<protein>
    <submittedName>
        <fullName evidence="2">Pimeloyl-ACP methyl ester carboxylesterase</fullName>
    </submittedName>
</protein>
<evidence type="ECO:0000313" key="3">
    <source>
        <dbReference type="Proteomes" id="UP001223072"/>
    </source>
</evidence>
<dbReference type="Proteomes" id="UP001223072">
    <property type="component" value="Unassembled WGS sequence"/>
</dbReference>
<dbReference type="InterPro" id="IPR050471">
    <property type="entry name" value="AB_hydrolase"/>
</dbReference>
<dbReference type="Pfam" id="PF12697">
    <property type="entry name" value="Abhydrolase_6"/>
    <property type="match status" value="1"/>
</dbReference>
<dbReference type="SUPFAM" id="SSF53474">
    <property type="entry name" value="alpha/beta-Hydrolases"/>
    <property type="match status" value="1"/>
</dbReference>
<evidence type="ECO:0000313" key="2">
    <source>
        <dbReference type="EMBL" id="MDQ0933926.1"/>
    </source>
</evidence>
<keyword evidence="3" id="KW-1185">Reference proteome</keyword>
<feature type="domain" description="AB hydrolase-1" evidence="1">
    <location>
        <begin position="33"/>
        <end position="271"/>
    </location>
</feature>
<dbReference type="Gene3D" id="3.40.50.1820">
    <property type="entry name" value="alpha/beta hydrolase"/>
    <property type="match status" value="1"/>
</dbReference>
<accession>A0ABU0RPK3</accession>
<dbReference type="InterPro" id="IPR000073">
    <property type="entry name" value="AB_hydrolase_1"/>
</dbReference>
<gene>
    <name evidence="2" type="ORF">QFZ49_003866</name>
</gene>
<organism evidence="2 3">
    <name type="scientific">Streptomyces turgidiscabies</name>
    <dbReference type="NCBI Taxonomy" id="85558"/>
    <lineage>
        <taxon>Bacteria</taxon>
        <taxon>Bacillati</taxon>
        <taxon>Actinomycetota</taxon>
        <taxon>Actinomycetes</taxon>
        <taxon>Kitasatosporales</taxon>
        <taxon>Streptomycetaceae</taxon>
        <taxon>Streptomyces</taxon>
    </lineage>
</organism>
<dbReference type="PANTHER" id="PTHR43433:SF5">
    <property type="entry name" value="AB HYDROLASE-1 DOMAIN-CONTAINING PROTEIN"/>
    <property type="match status" value="1"/>
</dbReference>
<reference evidence="2 3" key="1">
    <citation type="submission" date="2023-07" db="EMBL/GenBank/DDBJ databases">
        <title>Comparative genomics of wheat-associated soil bacteria to identify genetic determinants of phenazine resistance.</title>
        <authorList>
            <person name="Mouncey N."/>
        </authorList>
    </citation>
    <scope>NUCLEOTIDE SEQUENCE [LARGE SCALE GENOMIC DNA]</scope>
    <source>
        <strain evidence="2 3">W2I16</strain>
    </source>
</reference>
<sequence>MNTQVTAGVRVASTVSADGTVISYRSQGSGPGLLVVPGALGVAADFDGLAAQLAHHFTVHVIDRRGRGGSGPQGDGYGVDAECADIEAVREVTGARNVFGHSFGGFLTLEAALRGGFDRVVVYEPGVSVDGSVPMGWAEECKRLLDAGKPAEAFLAFIQGINPETTGKAPRRLLRLIIPLAIRKRERLQKYALLATTVREHAESAGRDNDFPKYARITSPVLLMAGKGIENTGAGRATARLHETLAGSELIRFPKLDHFGPEKDPKAIAAATAAFCLEHLR</sequence>
<name>A0ABU0RPK3_9ACTN</name>
<dbReference type="InterPro" id="IPR029058">
    <property type="entry name" value="AB_hydrolase_fold"/>
</dbReference>
<proteinExistence type="predicted"/>